<dbReference type="EMBL" id="MQUA01000013">
    <property type="protein sequence ID" value="PQB06974.1"/>
    <property type="molecule type" value="Genomic_DNA"/>
</dbReference>
<gene>
    <name evidence="2" type="ORF">BST83_07270</name>
</gene>
<reference evidence="2 3" key="1">
    <citation type="submission" date="2016-11" db="EMBL/GenBank/DDBJ databases">
        <title>Trade-off between light-utilization and light-protection in marine flavobacteria.</title>
        <authorList>
            <person name="Kumagai Y."/>
        </authorList>
    </citation>
    <scope>NUCLEOTIDE SEQUENCE [LARGE SCALE GENOMIC DNA]</scope>
    <source>
        <strain evidence="2 3">ATCC 700397</strain>
    </source>
</reference>
<dbReference type="Pfam" id="PF05239">
    <property type="entry name" value="PRC"/>
    <property type="match status" value="1"/>
</dbReference>
<dbReference type="SUPFAM" id="SSF50346">
    <property type="entry name" value="PRC-barrel domain"/>
    <property type="match status" value="2"/>
</dbReference>
<feature type="domain" description="PRC-barrel" evidence="1">
    <location>
        <begin position="5"/>
        <end position="54"/>
    </location>
</feature>
<keyword evidence="3" id="KW-1185">Reference proteome</keyword>
<proteinExistence type="predicted"/>
<evidence type="ECO:0000259" key="1">
    <source>
        <dbReference type="Pfam" id="PF05239"/>
    </source>
</evidence>
<dbReference type="GO" id="GO:0019684">
    <property type="term" value="P:photosynthesis, light reaction"/>
    <property type="evidence" value="ECO:0007669"/>
    <property type="project" value="InterPro"/>
</dbReference>
<organism evidence="2 3">
    <name type="scientific">Polaribacter filamentus</name>
    <dbReference type="NCBI Taxonomy" id="53483"/>
    <lineage>
        <taxon>Bacteria</taxon>
        <taxon>Pseudomonadati</taxon>
        <taxon>Bacteroidota</taxon>
        <taxon>Flavobacteriia</taxon>
        <taxon>Flavobacteriales</taxon>
        <taxon>Flavobacteriaceae</taxon>
    </lineage>
</organism>
<dbReference type="OrthoDB" id="9793882at2"/>
<accession>A0A2S7KWE6</accession>
<dbReference type="InterPro" id="IPR011033">
    <property type="entry name" value="PRC_barrel-like_sf"/>
</dbReference>
<evidence type="ECO:0000313" key="2">
    <source>
        <dbReference type="EMBL" id="PQB06974.1"/>
    </source>
</evidence>
<dbReference type="InterPro" id="IPR014747">
    <property type="entry name" value="Bac_photo_RC_H_C"/>
</dbReference>
<dbReference type="Proteomes" id="UP000239522">
    <property type="component" value="Unassembled WGS sequence"/>
</dbReference>
<evidence type="ECO:0000313" key="3">
    <source>
        <dbReference type="Proteomes" id="UP000239522"/>
    </source>
</evidence>
<protein>
    <recommendedName>
        <fullName evidence="1">PRC-barrel domain-containing protein</fullName>
    </recommendedName>
</protein>
<dbReference type="Gene3D" id="3.90.50.10">
    <property type="entry name" value="Photosynthetic Reaction Center, subunit H, domain 2"/>
    <property type="match status" value="2"/>
</dbReference>
<comment type="caution">
    <text evidence="2">The sequence shown here is derived from an EMBL/GenBank/DDBJ whole genome shotgun (WGS) entry which is preliminary data.</text>
</comment>
<sequence length="252" mass="28787">MKRKIKSLIGYTIQATDGEIGKVKEFYFDDITWTIRYLIVETGSWLFGKKILLSPQALLKPDWEKHTFAANLTMAEIKDSPEIDTDKPISRQHEMDLYGYYPWGNYYWGSGMDIGGMGMPYASSIDQVAQKEADKSVDDNSNEDTHLRSTEEVIGYNIKATDGEIGDVEGFIINDHTWSIVFMEVNTGNWFPGKKVLVAPEWIKQINWKTSLVLVNASEDQVKNSPEYAPSQELSNSYEADLHKYYGFNTHK</sequence>
<name>A0A2S7KWE6_9FLAO</name>
<dbReference type="InterPro" id="IPR027275">
    <property type="entry name" value="PRC-brl_dom"/>
</dbReference>
<dbReference type="GO" id="GO:0030077">
    <property type="term" value="C:plasma membrane light-harvesting complex"/>
    <property type="evidence" value="ECO:0007669"/>
    <property type="project" value="InterPro"/>
</dbReference>
<dbReference type="AlphaFoldDB" id="A0A2S7KWE6"/>